<dbReference type="InterPro" id="IPR004556">
    <property type="entry name" value="HemK-like"/>
</dbReference>
<comment type="caution">
    <text evidence="8">The sequence shown here is derived from an EMBL/GenBank/DDBJ whole genome shotgun (WGS) entry which is preliminary data.</text>
</comment>
<dbReference type="PROSITE" id="PS00092">
    <property type="entry name" value="N6_MTASE"/>
    <property type="match status" value="1"/>
</dbReference>
<dbReference type="InterPro" id="IPR019874">
    <property type="entry name" value="RF_methyltr_PrmC"/>
</dbReference>
<dbReference type="Gene3D" id="3.40.50.150">
    <property type="entry name" value="Vaccinia Virus protein VP39"/>
    <property type="match status" value="1"/>
</dbReference>
<protein>
    <recommendedName>
        <fullName evidence="1">peptide chain release factor N(5)-glutamine methyltransferase</fullName>
        <ecNumber evidence="1">2.1.1.297</ecNumber>
    </recommendedName>
</protein>
<dbReference type="CDD" id="cd02440">
    <property type="entry name" value="AdoMet_MTases"/>
    <property type="match status" value="1"/>
</dbReference>
<dbReference type="NCBIfam" id="TIGR00536">
    <property type="entry name" value="hemK_fam"/>
    <property type="match status" value="1"/>
</dbReference>
<evidence type="ECO:0000256" key="2">
    <source>
        <dbReference type="ARBA" id="ARBA00022603"/>
    </source>
</evidence>
<proteinExistence type="predicted"/>
<evidence type="ECO:0000256" key="3">
    <source>
        <dbReference type="ARBA" id="ARBA00022679"/>
    </source>
</evidence>
<name>W5IIP2_SCAIO</name>
<evidence type="ECO:0000313" key="9">
    <source>
        <dbReference type="Proteomes" id="UP000005777"/>
    </source>
</evidence>
<evidence type="ECO:0000259" key="6">
    <source>
        <dbReference type="Pfam" id="PF05175"/>
    </source>
</evidence>
<dbReference type="InterPro" id="IPR002052">
    <property type="entry name" value="DNA_methylase_N6_adenine_CS"/>
</dbReference>
<evidence type="ECO:0000256" key="1">
    <source>
        <dbReference type="ARBA" id="ARBA00012771"/>
    </source>
</evidence>
<keyword evidence="4" id="KW-0949">S-adenosyl-L-methionine</keyword>
<evidence type="ECO:0000313" key="8">
    <source>
        <dbReference type="EMBL" id="EFG26902.2"/>
    </source>
</evidence>
<dbReference type="Gene3D" id="1.10.8.10">
    <property type="entry name" value="DNA helicase RuvA subunit, C-terminal domain"/>
    <property type="match status" value="1"/>
</dbReference>
<evidence type="ECO:0000256" key="4">
    <source>
        <dbReference type="ARBA" id="ARBA00022691"/>
    </source>
</evidence>
<dbReference type="Proteomes" id="UP000005777">
    <property type="component" value="Unassembled WGS sequence"/>
</dbReference>
<dbReference type="EMBL" id="ADCX01000003">
    <property type="protein sequence ID" value="EFG26902.2"/>
    <property type="molecule type" value="Genomic_DNA"/>
</dbReference>
<dbReference type="EC" id="2.1.1.297" evidence="1"/>
<dbReference type="GO" id="GO:0032259">
    <property type="term" value="P:methylation"/>
    <property type="evidence" value="ECO:0007669"/>
    <property type="project" value="UniProtKB-KW"/>
</dbReference>
<dbReference type="AlphaFoldDB" id="W5IIP2"/>
<dbReference type="eggNOG" id="COG2890">
    <property type="taxonomic scope" value="Bacteria"/>
</dbReference>
<dbReference type="Pfam" id="PF17827">
    <property type="entry name" value="PrmC_N"/>
    <property type="match status" value="1"/>
</dbReference>
<reference evidence="8 9" key="1">
    <citation type="submission" date="2012-01" db="EMBL/GenBank/DDBJ databases">
        <title>The Genome Sequence of Scardovia inopinata F0304.</title>
        <authorList>
            <consortium name="The Broad Institute Genome Sequencing Platform"/>
            <person name="Earl A."/>
            <person name="Ward D."/>
            <person name="Feldgarden M."/>
            <person name="Gevers D."/>
            <person name="Izard J."/>
            <person name="Baranova O.V."/>
            <person name="Blanton J.M."/>
            <person name="Tanner A.C."/>
            <person name="Dewhirst F.E."/>
            <person name="Young S.K."/>
            <person name="Zeng Q."/>
            <person name="Gargeya S."/>
            <person name="Fitzgerald M."/>
            <person name="Haas B."/>
            <person name="Abouelleil A."/>
            <person name="Alvarado L."/>
            <person name="Arachchi H.M."/>
            <person name="Berlin A."/>
            <person name="Chapman S.B."/>
            <person name="Gearin G."/>
            <person name="Goldberg J."/>
            <person name="Griggs A."/>
            <person name="Gujja S."/>
            <person name="Hansen M."/>
            <person name="Heiman D."/>
            <person name="Howarth C."/>
            <person name="Larimer J."/>
            <person name="Lui A."/>
            <person name="MacDonald P.J."/>
            <person name="McCowen C."/>
            <person name="Montmayeur A."/>
            <person name="Murphy C."/>
            <person name="Neiman D."/>
            <person name="Pearson M."/>
            <person name="Priest M."/>
            <person name="Roberts A."/>
            <person name="Saif S."/>
            <person name="Shea T."/>
            <person name="Sisk P."/>
            <person name="Stolte C."/>
            <person name="Sykes S."/>
            <person name="Wortman J."/>
            <person name="Nusbaum C."/>
            <person name="Birren B."/>
        </authorList>
    </citation>
    <scope>NUCLEOTIDE SEQUENCE [LARGE SCALE GENOMIC DNA]</scope>
    <source>
        <strain evidence="8 9">F0304</strain>
    </source>
</reference>
<feature type="domain" description="Methyltransferase small" evidence="6">
    <location>
        <begin position="150"/>
        <end position="238"/>
    </location>
</feature>
<dbReference type="SUPFAM" id="SSF53335">
    <property type="entry name" value="S-adenosyl-L-methionine-dependent methyltransferases"/>
    <property type="match status" value="1"/>
</dbReference>
<dbReference type="Pfam" id="PF05175">
    <property type="entry name" value="MTS"/>
    <property type="match status" value="1"/>
</dbReference>
<dbReference type="NCBIfam" id="TIGR03534">
    <property type="entry name" value="RF_mod_PrmC"/>
    <property type="match status" value="1"/>
</dbReference>
<dbReference type="RefSeq" id="WP_050752365.1">
    <property type="nucleotide sequence ID" value="NZ_GG770225.1"/>
</dbReference>
<feature type="domain" description="Release factor glutamine methyltransferase N-terminal" evidence="7">
    <location>
        <begin position="16"/>
        <end position="103"/>
    </location>
</feature>
<dbReference type="GO" id="GO:0003676">
    <property type="term" value="F:nucleic acid binding"/>
    <property type="evidence" value="ECO:0007669"/>
    <property type="project" value="InterPro"/>
</dbReference>
<dbReference type="InterPro" id="IPR040758">
    <property type="entry name" value="PrmC_N"/>
</dbReference>
<dbReference type="InterPro" id="IPR007848">
    <property type="entry name" value="Small_mtfrase_dom"/>
</dbReference>
<keyword evidence="2 8" id="KW-0489">Methyltransferase</keyword>
<keyword evidence="3 8" id="KW-0808">Transferase</keyword>
<dbReference type="HOGENOM" id="CLU_018398_4_0_11"/>
<keyword evidence="9" id="KW-1185">Reference proteome</keyword>
<dbReference type="InterPro" id="IPR050320">
    <property type="entry name" value="N5-glutamine_MTase"/>
</dbReference>
<dbReference type="InterPro" id="IPR029063">
    <property type="entry name" value="SAM-dependent_MTases_sf"/>
</dbReference>
<dbReference type="PANTHER" id="PTHR18895">
    <property type="entry name" value="HEMK METHYLTRANSFERASE"/>
    <property type="match status" value="1"/>
</dbReference>
<sequence>MESPLTFSLMTSVQDVLLSTTRLLQEAGIEHADHESKILLGSAFGVSLSDISLASIMGMSLNDLQPVGRCRANRIADRQAYADTFAATVIRRSHHEPLQYIVGHAPFRYIDVALGPGVFIPRPETETLVSLGLDYLAGLEQKNGELPFFVIDLCAGSGVIGLSLLTENKQTQVYAVEKDQAALVWTEKNARRICQSSMTDPSRYRLLQADATDPSAFTDVNGTMDLVVTNPPYVPESEIPEQVEVRDYDPPQALYGGSSDGLRIPEQIILRSFNLLKPGGCLILEHDPSQGSALRSFASDHGFCRAETVKDLNGRERFLTAFRP</sequence>
<gene>
    <name evidence="8" type="ORF">HMPREF9020_00531</name>
</gene>
<comment type="catalytic activity">
    <reaction evidence="5">
        <text>L-glutaminyl-[peptide chain release factor] + S-adenosyl-L-methionine = N(5)-methyl-L-glutaminyl-[peptide chain release factor] + S-adenosyl-L-homocysteine + H(+)</text>
        <dbReference type="Rhea" id="RHEA:42896"/>
        <dbReference type="Rhea" id="RHEA-COMP:10271"/>
        <dbReference type="Rhea" id="RHEA-COMP:10272"/>
        <dbReference type="ChEBI" id="CHEBI:15378"/>
        <dbReference type="ChEBI" id="CHEBI:30011"/>
        <dbReference type="ChEBI" id="CHEBI:57856"/>
        <dbReference type="ChEBI" id="CHEBI:59789"/>
        <dbReference type="ChEBI" id="CHEBI:61891"/>
        <dbReference type="EC" id="2.1.1.297"/>
    </reaction>
</comment>
<accession>W5IIP2</accession>
<evidence type="ECO:0000259" key="7">
    <source>
        <dbReference type="Pfam" id="PF17827"/>
    </source>
</evidence>
<evidence type="ECO:0000256" key="5">
    <source>
        <dbReference type="ARBA" id="ARBA00048391"/>
    </source>
</evidence>
<organism evidence="8 9">
    <name type="scientific">Scardovia inopinata F0304</name>
    <dbReference type="NCBI Taxonomy" id="641146"/>
    <lineage>
        <taxon>Bacteria</taxon>
        <taxon>Bacillati</taxon>
        <taxon>Actinomycetota</taxon>
        <taxon>Actinomycetes</taxon>
        <taxon>Bifidobacteriales</taxon>
        <taxon>Bifidobacteriaceae</taxon>
        <taxon>Scardovia</taxon>
    </lineage>
</organism>
<dbReference type="PANTHER" id="PTHR18895:SF74">
    <property type="entry name" value="MTRF1L RELEASE FACTOR GLUTAMINE METHYLTRANSFERASE"/>
    <property type="match status" value="1"/>
</dbReference>
<dbReference type="GO" id="GO:0102559">
    <property type="term" value="F:peptide chain release factor N(5)-glutamine methyltransferase activity"/>
    <property type="evidence" value="ECO:0007669"/>
    <property type="project" value="UniProtKB-EC"/>
</dbReference>